<proteinExistence type="predicted"/>
<evidence type="ECO:0000256" key="4">
    <source>
        <dbReference type="ARBA" id="ARBA00022989"/>
    </source>
</evidence>
<evidence type="ECO:0000313" key="8">
    <source>
        <dbReference type="EMBL" id="SUV63121.1"/>
    </source>
</evidence>
<keyword evidence="2 6" id="KW-0812">Transmembrane</keyword>
<organism evidence="8 9">
    <name type="scientific">Bordetella pertussis</name>
    <dbReference type="NCBI Taxonomy" id="520"/>
    <lineage>
        <taxon>Bacteria</taxon>
        <taxon>Pseudomonadati</taxon>
        <taxon>Pseudomonadota</taxon>
        <taxon>Betaproteobacteria</taxon>
        <taxon>Burkholderiales</taxon>
        <taxon>Alcaligenaceae</taxon>
        <taxon>Bordetella</taxon>
    </lineage>
</organism>
<dbReference type="PANTHER" id="PTHR31566">
    <property type="entry name" value="CYTOCHROME C BIOGENESIS PROTEIN CCS1, CHLOROPLASTIC"/>
    <property type="match status" value="1"/>
</dbReference>
<evidence type="ECO:0000256" key="3">
    <source>
        <dbReference type="ARBA" id="ARBA00022748"/>
    </source>
</evidence>
<sequence>MRGPPFFMNATSTAPSSRHTLRSLAGDVFELLGSMRFAVSLLMFICIASIVGTVLAQNRPSNVYVDQFGPFWFEVFDKFSIWHVYNSWWFLLIMTFLVVSTSVCLIRNTLKMLREARSFREHVRASSLRAFPHRVQTEVAQPVSETAQGVTGLLGQFGYAVRERRDGDGIMLAAKKGSANRLGYIFAHSAMVIICIGGLLDSEAPVRLQVLFDGKQPIAINGEMARADIPDSALLSVNNPSYRANLWVPEGSNASLATIAVNDRSLVQPLPFSLRLKKFTVDYYSTGMPSRFLSLVEVTDPETGEMFDQTIEVNEPLRYKGVTVYQSSFDDGGSSVSLTGYPLVGAGDTPFKVDGVVGQTSEIGARIGDQPKSMKIEFTALRVINVEDFSGGQPGAQNLSLREHVASVAGSAAGKKNENLRNVGPRIDYKLIDDAGQAHEFQNYMLPVVLDGVPVFLSAVRNNPADDFQYLRIPADDQGSLAEFMRLRAALADPAARQEAARRFAERNAPSGTDRQPLETAAQRALATFAEGGLQAIADFLQANTAPDDLERAAGIVVRLVGASVAELRDIARARAGLPALPQSGPQADEAAQWSRVAVAALSDLAFYPAPVMFSLTDFQERQGSVFQVARTPGKNAVYLGCVLLILGIFAMFYIRDRRVWVWVKPADGAGSSIEAAMTSQKRTLDFNQEFDRLREALLRQSKP</sequence>
<keyword evidence="3" id="KW-0201">Cytochrome c-type biogenesis</keyword>
<feature type="transmembrane region" description="Helical" evidence="6">
    <location>
        <begin position="88"/>
        <end position="110"/>
    </location>
</feature>
<evidence type="ECO:0000259" key="7">
    <source>
        <dbReference type="Pfam" id="PF05140"/>
    </source>
</evidence>
<feature type="domain" description="ResB-like" evidence="7">
    <location>
        <begin position="35"/>
        <end position="692"/>
    </location>
</feature>
<dbReference type="Proteomes" id="UP000255014">
    <property type="component" value="Unassembled WGS sequence"/>
</dbReference>
<evidence type="ECO:0000256" key="2">
    <source>
        <dbReference type="ARBA" id="ARBA00022692"/>
    </source>
</evidence>
<dbReference type="GO" id="GO:0017004">
    <property type="term" value="P:cytochrome complex assembly"/>
    <property type="evidence" value="ECO:0007669"/>
    <property type="project" value="UniProtKB-KW"/>
</dbReference>
<name>A0A380ZWG6_BORPT</name>
<dbReference type="InterPro" id="IPR023494">
    <property type="entry name" value="Cyt_c_bgen_Ccs1/CcsB/ResB"/>
</dbReference>
<evidence type="ECO:0000313" key="9">
    <source>
        <dbReference type="Proteomes" id="UP000255014"/>
    </source>
</evidence>
<evidence type="ECO:0000256" key="1">
    <source>
        <dbReference type="ARBA" id="ARBA00004141"/>
    </source>
</evidence>
<protein>
    <submittedName>
        <fullName evidence="8">Cytochrome c biogenesis protein CcsB</fullName>
    </submittedName>
</protein>
<evidence type="ECO:0000256" key="5">
    <source>
        <dbReference type="ARBA" id="ARBA00023136"/>
    </source>
</evidence>
<accession>A0A380ZWG6</accession>
<dbReference type="PANTHER" id="PTHR31566:SF0">
    <property type="entry name" value="CYTOCHROME C BIOGENESIS PROTEIN CCS1, CHLOROPLASTIC"/>
    <property type="match status" value="1"/>
</dbReference>
<reference evidence="8 9" key="1">
    <citation type="submission" date="2018-06" db="EMBL/GenBank/DDBJ databases">
        <authorList>
            <consortium name="Pathogen Informatics"/>
            <person name="Doyle S."/>
        </authorList>
    </citation>
    <scope>NUCLEOTIDE SEQUENCE [LARGE SCALE GENOMIC DNA]</scope>
    <source>
        <strain evidence="8 9">NCTC10911</strain>
    </source>
</reference>
<comment type="subcellular location">
    <subcellularLocation>
        <location evidence="1">Membrane</location>
        <topology evidence="1">Multi-pass membrane protein</topology>
    </subcellularLocation>
</comment>
<gene>
    <name evidence="8" type="primary">ccsB</name>
    <name evidence="8" type="ORF">NCTC10911_00114</name>
</gene>
<keyword evidence="5 6" id="KW-0472">Membrane</keyword>
<feature type="transmembrane region" description="Helical" evidence="6">
    <location>
        <begin position="637"/>
        <end position="655"/>
    </location>
</feature>
<dbReference type="EMBL" id="UFTT01000002">
    <property type="protein sequence ID" value="SUV63121.1"/>
    <property type="molecule type" value="Genomic_DNA"/>
</dbReference>
<dbReference type="InterPro" id="IPR007816">
    <property type="entry name" value="ResB-like_domain"/>
</dbReference>
<evidence type="ECO:0000256" key="6">
    <source>
        <dbReference type="SAM" id="Phobius"/>
    </source>
</evidence>
<feature type="transmembrane region" description="Helical" evidence="6">
    <location>
        <begin position="182"/>
        <end position="200"/>
    </location>
</feature>
<dbReference type="AlphaFoldDB" id="A0A380ZWG6"/>
<dbReference type="Pfam" id="PF05140">
    <property type="entry name" value="ResB"/>
    <property type="match status" value="1"/>
</dbReference>
<keyword evidence="4 6" id="KW-1133">Transmembrane helix</keyword>
<feature type="transmembrane region" description="Helical" evidence="6">
    <location>
        <begin position="37"/>
        <end position="56"/>
    </location>
</feature>
<dbReference type="GO" id="GO:0016020">
    <property type="term" value="C:membrane"/>
    <property type="evidence" value="ECO:0007669"/>
    <property type="project" value="UniProtKB-SubCell"/>
</dbReference>